<feature type="chain" id="PRO_5043504240" description="DUF4105 domain-containing protein" evidence="1">
    <location>
        <begin position="29"/>
        <end position="356"/>
    </location>
</feature>
<dbReference type="EMBL" id="CP121196">
    <property type="protein sequence ID" value="XBH16311.1"/>
    <property type="molecule type" value="Genomic_DNA"/>
</dbReference>
<protein>
    <recommendedName>
        <fullName evidence="3">DUF4105 domain-containing protein</fullName>
    </recommendedName>
</protein>
<reference evidence="2" key="1">
    <citation type="submission" date="2023-03" db="EMBL/GenBank/DDBJ databases">
        <title>Edaphobacter sp.</title>
        <authorList>
            <person name="Huber K.J."/>
            <person name="Papendorf J."/>
            <person name="Pilke C."/>
            <person name="Bunk B."/>
            <person name="Sproeer C."/>
            <person name="Pester M."/>
        </authorList>
    </citation>
    <scope>NUCLEOTIDE SEQUENCE</scope>
    <source>
        <strain evidence="2">DSM 110680</strain>
    </source>
</reference>
<evidence type="ECO:0000313" key="2">
    <source>
        <dbReference type="EMBL" id="XBH16311.1"/>
    </source>
</evidence>
<proteinExistence type="predicted"/>
<accession>A0AAU7DG43</accession>
<evidence type="ECO:0008006" key="3">
    <source>
        <dbReference type="Google" id="ProtNLM"/>
    </source>
</evidence>
<dbReference type="RefSeq" id="WP_348261540.1">
    <property type="nucleotide sequence ID" value="NZ_CP121196.1"/>
</dbReference>
<sequence>MRTPRAFAFALVAFVLLLSMPTRSVAQAALLMEEPYGFFGTLNPTGHTAIYFANICAETPTKLRHCHAGEMGSVISRYSDVGDYDWVAIPLIPYLYSVEDSSEVPARVDRTIVNRLRDEYYEAHLEGLGENVRKGTFWHGGWTELIGVAYERRLYAFRFDTTAAQDNALIARMNNRENRSSFQLLFNNCADFSRDVLNQYFPRAFRRSFFPDAGMTTPKQIAYKLERYAKKNPQLHLQVLEIPQIPGYRHKSRSNKSISESLITTAYAVPIAIVNPYLAGGLFADYVVHGRYHLIPKDLTKLTPDELDALTVPSTGTENPLSAGVQVHSAAASGQAETHSAATAISGLKEVMATHE</sequence>
<gene>
    <name evidence="2" type="ORF">P8935_17265</name>
</gene>
<name>A0AAU7DG43_9BACT</name>
<feature type="signal peptide" evidence="1">
    <location>
        <begin position="1"/>
        <end position="28"/>
    </location>
</feature>
<evidence type="ECO:0000256" key="1">
    <source>
        <dbReference type="SAM" id="SignalP"/>
    </source>
</evidence>
<organism evidence="2">
    <name type="scientific">Telmatobacter sp. DSM 110680</name>
    <dbReference type="NCBI Taxonomy" id="3036704"/>
    <lineage>
        <taxon>Bacteria</taxon>
        <taxon>Pseudomonadati</taxon>
        <taxon>Acidobacteriota</taxon>
        <taxon>Terriglobia</taxon>
        <taxon>Terriglobales</taxon>
        <taxon>Acidobacteriaceae</taxon>
        <taxon>Telmatobacter</taxon>
    </lineage>
</organism>
<keyword evidence="1" id="KW-0732">Signal</keyword>
<dbReference type="AlphaFoldDB" id="A0AAU7DG43"/>